<reference evidence="1 2" key="1">
    <citation type="journal article" date="2015" name="Genome Announc.">
        <title>Expanding the biotechnology potential of lactobacilli through comparative genomics of 213 strains and associated genera.</title>
        <authorList>
            <person name="Sun Z."/>
            <person name="Harris H.M."/>
            <person name="McCann A."/>
            <person name="Guo C."/>
            <person name="Argimon S."/>
            <person name="Zhang W."/>
            <person name="Yang X."/>
            <person name="Jeffery I.B."/>
            <person name="Cooney J.C."/>
            <person name="Kagawa T.F."/>
            <person name="Liu W."/>
            <person name="Song Y."/>
            <person name="Salvetti E."/>
            <person name="Wrobel A."/>
            <person name="Rasinkangas P."/>
            <person name="Parkhill J."/>
            <person name="Rea M.C."/>
            <person name="O'Sullivan O."/>
            <person name="Ritari J."/>
            <person name="Douillard F.P."/>
            <person name="Paul Ross R."/>
            <person name="Yang R."/>
            <person name="Briner A.E."/>
            <person name="Felis G.E."/>
            <person name="de Vos W.M."/>
            <person name="Barrangou R."/>
            <person name="Klaenhammer T.R."/>
            <person name="Caufield P.W."/>
            <person name="Cui Y."/>
            <person name="Zhang H."/>
            <person name="O'Toole P.W."/>
        </authorList>
    </citation>
    <scope>NUCLEOTIDE SEQUENCE [LARGE SCALE GENOMIC DNA]</scope>
    <source>
        <strain evidence="1 2">DSM 20405</strain>
    </source>
</reference>
<dbReference type="EMBL" id="JQBL01000002">
    <property type="protein sequence ID" value="KRN51341.1"/>
    <property type="molecule type" value="Genomic_DNA"/>
</dbReference>
<organism evidence="1 2">
    <name type="scientific">Kandleria vitulina DSM 20405</name>
    <dbReference type="NCBI Taxonomy" id="1410657"/>
    <lineage>
        <taxon>Bacteria</taxon>
        <taxon>Bacillati</taxon>
        <taxon>Bacillota</taxon>
        <taxon>Erysipelotrichia</taxon>
        <taxon>Erysipelotrichales</taxon>
        <taxon>Coprobacillaceae</taxon>
        <taxon>Kandleria</taxon>
    </lineage>
</organism>
<accession>A0A0R2HPK2</accession>
<sequence>MAYNKKERWANMNYLMNYKEYGDTSNPTIMLIHGEFLSAWNYDLIIDQLKDRYHILLPLLDGHQGSKEHFISIEHIAKKIIEDINNHYDGQLALIGGLSLGGQILCEMLSIKADICQYAIIESADVMKEKSFVAKPKDQLSYRLSLHNYHLNRKQKKQYKESSKIDKEDFIKINEAMRHYVLKETIASTKAKVYVEVGSKEKNYIPSCTHIHHTIKKSQMIIMYRYAHGDFSLNHVSSYANLITKLMKQKNTRS</sequence>
<name>A0A0R2HPK2_9FIRM</name>
<dbReference type="Proteomes" id="UP000051841">
    <property type="component" value="Unassembled WGS sequence"/>
</dbReference>
<dbReference type="AlphaFoldDB" id="A0A0R2HPK2"/>
<protein>
    <recommendedName>
        <fullName evidence="3">AB hydrolase-1 domain-containing protein</fullName>
    </recommendedName>
</protein>
<evidence type="ECO:0000313" key="1">
    <source>
        <dbReference type="EMBL" id="KRN51341.1"/>
    </source>
</evidence>
<proteinExistence type="predicted"/>
<comment type="caution">
    <text evidence="1">The sequence shown here is derived from an EMBL/GenBank/DDBJ whole genome shotgun (WGS) entry which is preliminary data.</text>
</comment>
<evidence type="ECO:0000313" key="2">
    <source>
        <dbReference type="Proteomes" id="UP000051841"/>
    </source>
</evidence>
<gene>
    <name evidence="1" type="ORF">IV49_GL000812</name>
</gene>
<dbReference type="Gene3D" id="3.40.50.1820">
    <property type="entry name" value="alpha/beta hydrolase"/>
    <property type="match status" value="1"/>
</dbReference>
<keyword evidence="2" id="KW-1185">Reference proteome</keyword>
<dbReference type="InterPro" id="IPR029058">
    <property type="entry name" value="AB_hydrolase_fold"/>
</dbReference>
<dbReference type="PATRIC" id="fig|1410657.5.peg.846"/>
<dbReference type="SUPFAM" id="SSF53474">
    <property type="entry name" value="alpha/beta-Hydrolases"/>
    <property type="match status" value="1"/>
</dbReference>
<evidence type="ECO:0008006" key="3">
    <source>
        <dbReference type="Google" id="ProtNLM"/>
    </source>
</evidence>